<dbReference type="AlphaFoldDB" id="A0A318ZKP6"/>
<protein>
    <submittedName>
        <fullName evidence="2">Uncharacterized protein</fullName>
    </submittedName>
</protein>
<gene>
    <name evidence="2" type="ORF">BO87DRAFT_424160</name>
</gene>
<feature type="compositionally biased region" description="Polar residues" evidence="1">
    <location>
        <begin position="86"/>
        <end position="110"/>
    </location>
</feature>
<evidence type="ECO:0000313" key="3">
    <source>
        <dbReference type="Proteomes" id="UP000247647"/>
    </source>
</evidence>
<organism evidence="2 3">
    <name type="scientific">Aspergillus neoniger (strain CBS 115656)</name>
    <dbReference type="NCBI Taxonomy" id="1448310"/>
    <lineage>
        <taxon>Eukaryota</taxon>
        <taxon>Fungi</taxon>
        <taxon>Dikarya</taxon>
        <taxon>Ascomycota</taxon>
        <taxon>Pezizomycotina</taxon>
        <taxon>Eurotiomycetes</taxon>
        <taxon>Eurotiomycetidae</taxon>
        <taxon>Eurotiales</taxon>
        <taxon>Aspergillaceae</taxon>
        <taxon>Aspergillus</taxon>
        <taxon>Aspergillus subgen. Circumdati</taxon>
    </lineage>
</organism>
<reference evidence="2" key="1">
    <citation type="submission" date="2016-12" db="EMBL/GenBank/DDBJ databases">
        <title>The genomes of Aspergillus section Nigri reveals drivers in fungal speciation.</title>
        <authorList>
            <consortium name="DOE Joint Genome Institute"/>
            <person name="Vesth T.C."/>
            <person name="Nybo J."/>
            <person name="Theobald S."/>
            <person name="Brandl J."/>
            <person name="Frisvad J.C."/>
            <person name="Nielsen K.F."/>
            <person name="Lyhne E.K."/>
            <person name="Kogle M.E."/>
            <person name="Kuo A."/>
            <person name="Riley R."/>
            <person name="Clum A."/>
            <person name="Nolan M."/>
            <person name="Lipzen A."/>
            <person name="Salamov A."/>
            <person name="Henrissat B."/>
            <person name="Wiebenga A."/>
            <person name="De Vries R.P."/>
            <person name="Grigoriev I.V."/>
            <person name="Mortensen U.H."/>
            <person name="Andersen M.R."/>
            <person name="Baker S.E."/>
        </authorList>
    </citation>
    <scope>NUCLEOTIDE SEQUENCE [LARGE SCALE GENOMIC DNA]</scope>
    <source>
        <strain evidence="2">CBS 115656</strain>
    </source>
</reference>
<proteinExistence type="predicted"/>
<sequence>MEMIWTVQPARSAPSVEELINRTVADTPISYPWLFGRRRSPGEVSKNHDPVGDWLENTSQQCFENLSVHDCEQKDGPRGTDDSDNSDASYSPDNSDDSGASDSPANCLIQ</sequence>
<dbReference type="EMBL" id="KZ821453">
    <property type="protein sequence ID" value="PYH36522.1"/>
    <property type="molecule type" value="Genomic_DNA"/>
</dbReference>
<dbReference type="RefSeq" id="XP_025482000.1">
    <property type="nucleotide sequence ID" value="XM_025627212.1"/>
</dbReference>
<accession>A0A318ZKP6</accession>
<dbReference type="OrthoDB" id="10491308at2759"/>
<name>A0A318ZKP6_ASPNB</name>
<dbReference type="Proteomes" id="UP000247647">
    <property type="component" value="Unassembled WGS sequence"/>
</dbReference>
<dbReference type="GeneID" id="37129668"/>
<keyword evidence="3" id="KW-1185">Reference proteome</keyword>
<feature type="compositionally biased region" description="Basic and acidic residues" evidence="1">
    <location>
        <begin position="67"/>
        <end position="81"/>
    </location>
</feature>
<feature type="region of interest" description="Disordered" evidence="1">
    <location>
        <begin position="66"/>
        <end position="110"/>
    </location>
</feature>
<evidence type="ECO:0000313" key="2">
    <source>
        <dbReference type="EMBL" id="PYH36522.1"/>
    </source>
</evidence>
<evidence type="ECO:0000256" key="1">
    <source>
        <dbReference type="SAM" id="MobiDB-lite"/>
    </source>
</evidence>